<proteinExistence type="predicted"/>
<name>A0ABP0I2P9_9DINO</name>
<reference evidence="2 3" key="1">
    <citation type="submission" date="2024-02" db="EMBL/GenBank/DDBJ databases">
        <authorList>
            <person name="Chen Y."/>
            <person name="Shah S."/>
            <person name="Dougan E. K."/>
            <person name="Thang M."/>
            <person name="Chan C."/>
        </authorList>
    </citation>
    <scope>NUCLEOTIDE SEQUENCE [LARGE SCALE GENOMIC DNA]</scope>
</reference>
<keyword evidence="3" id="KW-1185">Reference proteome</keyword>
<protein>
    <recommendedName>
        <fullName evidence="4">C3H1-type domain-containing protein</fullName>
    </recommendedName>
</protein>
<feature type="region of interest" description="Disordered" evidence="1">
    <location>
        <begin position="214"/>
        <end position="258"/>
    </location>
</feature>
<organism evidence="2 3">
    <name type="scientific">Durusdinium trenchii</name>
    <dbReference type="NCBI Taxonomy" id="1381693"/>
    <lineage>
        <taxon>Eukaryota</taxon>
        <taxon>Sar</taxon>
        <taxon>Alveolata</taxon>
        <taxon>Dinophyceae</taxon>
        <taxon>Suessiales</taxon>
        <taxon>Symbiodiniaceae</taxon>
        <taxon>Durusdinium</taxon>
    </lineage>
</organism>
<sequence length="258" mass="29706">MFQPEMDVEAVALDGVDAMPVCIMQAPCAMPWDSRSTVISLEESLFSTQLWSSAQAVDAVVANSPRAEHVCQCAEACVLFHSYYGCGKGKDCGFCHQTHADMDFARPRKARRRKMRDQLSQYLRNRTRKPEDPEVHAYLQEEARRRPYARFVIQIHAQRGMAGVSFHFRIRGMAKCQKLVEMQRLVSKIQQREHELPDWMAHGISNRQELLKARGYKVNQKDDKKNKKDKKDKKDAKASIESRQPNAKCNAKCNKYTK</sequence>
<accession>A0ABP0I2P9</accession>
<gene>
    <name evidence="2" type="ORF">SCF082_LOCUS4408</name>
</gene>
<evidence type="ECO:0000256" key="1">
    <source>
        <dbReference type="SAM" id="MobiDB-lite"/>
    </source>
</evidence>
<dbReference type="Proteomes" id="UP001642464">
    <property type="component" value="Unassembled WGS sequence"/>
</dbReference>
<comment type="caution">
    <text evidence="2">The sequence shown here is derived from an EMBL/GenBank/DDBJ whole genome shotgun (WGS) entry which is preliminary data.</text>
</comment>
<evidence type="ECO:0008006" key="4">
    <source>
        <dbReference type="Google" id="ProtNLM"/>
    </source>
</evidence>
<evidence type="ECO:0000313" key="3">
    <source>
        <dbReference type="Proteomes" id="UP001642464"/>
    </source>
</evidence>
<dbReference type="EMBL" id="CAXAMM010002270">
    <property type="protein sequence ID" value="CAK8995544.1"/>
    <property type="molecule type" value="Genomic_DNA"/>
</dbReference>
<evidence type="ECO:0000313" key="2">
    <source>
        <dbReference type="EMBL" id="CAK8995544.1"/>
    </source>
</evidence>